<evidence type="ECO:0000313" key="1">
    <source>
        <dbReference type="EMBL" id="GAA0154229.1"/>
    </source>
</evidence>
<evidence type="ECO:0000313" key="2">
    <source>
        <dbReference type="Proteomes" id="UP001454036"/>
    </source>
</evidence>
<dbReference type="PANTHER" id="PTHR33116">
    <property type="entry name" value="REVERSE TRANSCRIPTASE ZINC-BINDING DOMAIN-CONTAINING PROTEIN-RELATED-RELATED"/>
    <property type="match status" value="1"/>
</dbReference>
<comment type="caution">
    <text evidence="1">The sequence shown here is derived from an EMBL/GenBank/DDBJ whole genome shotgun (WGS) entry which is preliminary data.</text>
</comment>
<dbReference type="PANTHER" id="PTHR33116:SF76">
    <property type="entry name" value="DUF4283 DOMAIN-CONTAINING PROTEIN"/>
    <property type="match status" value="1"/>
</dbReference>
<accession>A0AAV3PR71</accession>
<dbReference type="AlphaFoldDB" id="A0AAV3PR71"/>
<keyword evidence="2" id="KW-1185">Reference proteome</keyword>
<proteinExistence type="predicted"/>
<gene>
    <name evidence="1" type="ORF">LIER_12277</name>
</gene>
<dbReference type="EMBL" id="BAABME010002349">
    <property type="protein sequence ID" value="GAA0154229.1"/>
    <property type="molecule type" value="Genomic_DNA"/>
</dbReference>
<protein>
    <submittedName>
        <fullName evidence="1">Uncharacterized protein</fullName>
    </submittedName>
</protein>
<reference evidence="1 2" key="1">
    <citation type="submission" date="2024-01" db="EMBL/GenBank/DDBJ databases">
        <title>The complete chloroplast genome sequence of Lithospermum erythrorhizon: insights into the phylogenetic relationship among Boraginaceae species and the maternal lineages of purple gromwells.</title>
        <authorList>
            <person name="Okada T."/>
            <person name="Watanabe K."/>
        </authorList>
    </citation>
    <scope>NUCLEOTIDE SEQUENCE [LARGE SCALE GENOMIC DNA]</scope>
</reference>
<organism evidence="1 2">
    <name type="scientific">Lithospermum erythrorhizon</name>
    <name type="common">Purple gromwell</name>
    <name type="synonym">Lithospermum officinale var. erythrorhizon</name>
    <dbReference type="NCBI Taxonomy" id="34254"/>
    <lineage>
        <taxon>Eukaryota</taxon>
        <taxon>Viridiplantae</taxon>
        <taxon>Streptophyta</taxon>
        <taxon>Embryophyta</taxon>
        <taxon>Tracheophyta</taxon>
        <taxon>Spermatophyta</taxon>
        <taxon>Magnoliopsida</taxon>
        <taxon>eudicotyledons</taxon>
        <taxon>Gunneridae</taxon>
        <taxon>Pentapetalae</taxon>
        <taxon>asterids</taxon>
        <taxon>lamiids</taxon>
        <taxon>Boraginales</taxon>
        <taxon>Boraginaceae</taxon>
        <taxon>Boraginoideae</taxon>
        <taxon>Lithospermeae</taxon>
        <taxon>Lithospermum</taxon>
    </lineage>
</organism>
<sequence length="178" mass="21003">MLKDFLWKGVDSGRFLLKVSWKQAILRKEEGGLGIKGIYVWNVACMAKHLWNLCSNKEALWVKWINTYRLKGQNFWRVKRRSIDSWSWSKIGIPAKFLSKRSISILRMATIDIVAHPKEVIKWPRRRALTSDITTFRNGISENFDEDEDEDNLIWFRSKHHKFAQVCDSLRVKPGNVR</sequence>
<dbReference type="Proteomes" id="UP001454036">
    <property type="component" value="Unassembled WGS sequence"/>
</dbReference>
<name>A0AAV3PR71_LITER</name>